<reference evidence="11" key="3">
    <citation type="submission" date="2023-05" db="EMBL/GenBank/DDBJ databases">
        <authorList>
            <person name="Smith C.H."/>
        </authorList>
    </citation>
    <scope>NUCLEOTIDE SEQUENCE</scope>
    <source>
        <strain evidence="11">CHS0354</strain>
        <tissue evidence="11">Mantle</tissue>
    </source>
</reference>
<dbReference type="Proteomes" id="UP001195483">
    <property type="component" value="Unassembled WGS sequence"/>
</dbReference>
<keyword evidence="4" id="KW-0597">Phosphoprotein</keyword>
<evidence type="ECO:0000256" key="5">
    <source>
        <dbReference type="ARBA" id="ARBA00022990"/>
    </source>
</evidence>
<dbReference type="Gene3D" id="1.10.8.270">
    <property type="entry name" value="putative rabgap domain of human tbc1 domain family member 14 like domains"/>
    <property type="match status" value="1"/>
</dbReference>
<evidence type="ECO:0000313" key="12">
    <source>
        <dbReference type="Proteomes" id="UP001195483"/>
    </source>
</evidence>
<keyword evidence="5" id="KW-0007">Acetylation</keyword>
<sequence length="683" mass="78092">MASKSQVLFERDGVYIHINVNSNTSDKDAHIPGKVYLLQKVEGIFLEWKAEEVVSLDGHSEQDWAVISSVGYQPDRDSDPCMKAGSRAEWKKYNVNFDVLDLKSFKRNAPNHGWAYIIFILKDGSTFPALHFHSGGSKALLKEMEKFIHIRRSQYDNRLFIIQDHDPDALSKSFDELNLFSDSQVDYIAKFVRDPYTTTLGSFSRVTNFLRDALLSNDTPVTRPHEEMAELLQDDLSGMEISTHDEPGFEVITKTKLPPRPEVKRENPLTPQQWSQHLDKEGKIKDVDKLLDQIFRGGIEPPVRLEAWKFLLGYYEWNSTYKSRTEARKRKVDSYFAMKLQWKTISAEQEKRFSLLKERKGLIEKDVTRTDRTHKFFEGEGNPNLQVLNDILMTYCMYNFDLGYVQGMSDLLSPILVVMENEVDAFWCFAGLMERMCHNFEMDQGGMKAQLAEIHKLMQFTDPELCNYLESHESGNFYFCFRWILIHFKREFSFNDVQKLWEVIWTDRPCKNFHLLICLAILDSEKSTLMENKFGFTEILKHINDICFAIHLEDTLKKAEGIYLQLKECKKIPDSIQEILDFKVSPTNSGASSGYSTPVGASGLTSSVQNISLSSSLNSSSASAPLTKSARFKPDSSSKLQLPVPVKENGLITTSGSGSITPDDSSIEILSENCNNGMSQYYS</sequence>
<dbReference type="GO" id="GO:0005096">
    <property type="term" value="F:GTPase activator activity"/>
    <property type="evidence" value="ECO:0007669"/>
    <property type="project" value="UniProtKB-KW"/>
</dbReference>
<dbReference type="PANTHER" id="PTHR22957">
    <property type="entry name" value="TBC1 DOMAIN FAMILY MEMBER GTPASE-ACTIVATING PROTEIN"/>
    <property type="match status" value="1"/>
</dbReference>
<dbReference type="InterPro" id="IPR000195">
    <property type="entry name" value="Rab-GAP-TBC_dom"/>
</dbReference>
<evidence type="ECO:0000256" key="1">
    <source>
        <dbReference type="ARBA" id="ARBA00004496"/>
    </source>
</evidence>
<evidence type="ECO:0000256" key="8">
    <source>
        <dbReference type="ARBA" id="ARBA00067480"/>
    </source>
</evidence>
<comment type="subcellular location">
    <subcellularLocation>
        <location evidence="1">Cytoplasm</location>
    </subcellularLocation>
</comment>
<name>A0AAE0SSH4_9BIVA</name>
<keyword evidence="3" id="KW-0963">Cytoplasm</keyword>
<comment type="caution">
    <text evidence="11">The sequence shown here is derived from an EMBL/GenBank/DDBJ whole genome shotgun (WGS) entry which is preliminary data.</text>
</comment>
<keyword evidence="12" id="KW-1185">Reference proteome</keyword>
<evidence type="ECO:0000256" key="6">
    <source>
        <dbReference type="ARBA" id="ARBA00055283"/>
    </source>
</evidence>
<dbReference type="AlphaFoldDB" id="A0AAE0SSH4"/>
<evidence type="ECO:0000313" key="11">
    <source>
        <dbReference type="EMBL" id="KAK3597305.1"/>
    </source>
</evidence>
<organism evidence="11 12">
    <name type="scientific">Potamilus streckersoni</name>
    <dbReference type="NCBI Taxonomy" id="2493646"/>
    <lineage>
        <taxon>Eukaryota</taxon>
        <taxon>Metazoa</taxon>
        <taxon>Spiralia</taxon>
        <taxon>Lophotrochozoa</taxon>
        <taxon>Mollusca</taxon>
        <taxon>Bivalvia</taxon>
        <taxon>Autobranchia</taxon>
        <taxon>Heteroconchia</taxon>
        <taxon>Palaeoheterodonta</taxon>
        <taxon>Unionida</taxon>
        <taxon>Unionoidea</taxon>
        <taxon>Unionidae</taxon>
        <taxon>Ambleminae</taxon>
        <taxon>Lampsilini</taxon>
        <taxon>Potamilus</taxon>
    </lineage>
</organism>
<dbReference type="EMBL" id="JAEAOA010000682">
    <property type="protein sequence ID" value="KAK3597305.1"/>
    <property type="molecule type" value="Genomic_DNA"/>
</dbReference>
<evidence type="ECO:0000256" key="4">
    <source>
        <dbReference type="ARBA" id="ARBA00022553"/>
    </source>
</evidence>
<dbReference type="GO" id="GO:0005737">
    <property type="term" value="C:cytoplasm"/>
    <property type="evidence" value="ECO:0007669"/>
    <property type="project" value="UniProtKB-SubCell"/>
</dbReference>
<evidence type="ECO:0000259" key="10">
    <source>
        <dbReference type="PROSITE" id="PS50086"/>
    </source>
</evidence>
<dbReference type="FunFam" id="1.10.8.270:FF:000005">
    <property type="entry name" value="TBC1 domain family member 15"/>
    <property type="match status" value="1"/>
</dbReference>
<dbReference type="SUPFAM" id="SSF47923">
    <property type="entry name" value="Ypt/Rab-GAP domain of gyp1p"/>
    <property type="match status" value="2"/>
</dbReference>
<keyword evidence="2" id="KW-0343">GTPase activation</keyword>
<dbReference type="Pfam" id="PF12068">
    <property type="entry name" value="PH_RBD"/>
    <property type="match status" value="1"/>
</dbReference>
<gene>
    <name evidence="11" type="ORF">CHS0354_010936</name>
</gene>
<dbReference type="PROSITE" id="PS50086">
    <property type="entry name" value="TBC_RABGAP"/>
    <property type="match status" value="1"/>
</dbReference>
<dbReference type="SMART" id="SM00164">
    <property type="entry name" value="TBC"/>
    <property type="match status" value="1"/>
</dbReference>
<dbReference type="Gene3D" id="2.30.29.230">
    <property type="match status" value="1"/>
</dbReference>
<dbReference type="InterPro" id="IPR021935">
    <property type="entry name" value="SGSM1/2_RBD"/>
</dbReference>
<accession>A0AAE0SSH4</accession>
<dbReference type="Gene3D" id="1.10.472.80">
    <property type="entry name" value="Ypt/Rab-GAP domain of gyp1p, domain 3"/>
    <property type="match status" value="1"/>
</dbReference>
<evidence type="ECO:0000256" key="3">
    <source>
        <dbReference type="ARBA" id="ARBA00022490"/>
    </source>
</evidence>
<feature type="domain" description="Rab-GAP TBC" evidence="10">
    <location>
        <begin position="298"/>
        <end position="508"/>
    </location>
</feature>
<comment type="subunit">
    <text evidence="7">Interacts with non-phosphorylated form of RAB8A; phosphorylation of RAB8A at 'Thr-72' disrupts this interaction. Interacts with ARMC12.</text>
</comment>
<dbReference type="Pfam" id="PF00566">
    <property type="entry name" value="RabGAP-TBC"/>
    <property type="match status" value="1"/>
</dbReference>
<comment type="function">
    <text evidence="6">Acts as a GTPase activating protein for RAB7A. Does not act on RAB4, RAB5 or RAB6.</text>
</comment>
<dbReference type="PANTHER" id="PTHR22957:SF645">
    <property type="entry name" value="LD27216P"/>
    <property type="match status" value="1"/>
</dbReference>
<proteinExistence type="predicted"/>
<evidence type="ECO:0000256" key="7">
    <source>
        <dbReference type="ARBA" id="ARBA00065268"/>
    </source>
</evidence>
<protein>
    <recommendedName>
        <fullName evidence="8">TBC1 domain family member 15</fullName>
    </recommendedName>
    <alternativeName>
        <fullName evidence="9">GTPase-activating protein RAB7</fullName>
    </alternativeName>
</protein>
<evidence type="ECO:0000256" key="9">
    <source>
        <dbReference type="ARBA" id="ARBA00082539"/>
    </source>
</evidence>
<dbReference type="InterPro" id="IPR035969">
    <property type="entry name" value="Rab-GAP_TBC_sf"/>
</dbReference>
<reference evidence="11" key="1">
    <citation type="journal article" date="2021" name="Genome Biol. Evol.">
        <title>A High-Quality Reference Genome for a Parasitic Bivalve with Doubly Uniparental Inheritance (Bivalvia: Unionida).</title>
        <authorList>
            <person name="Smith C.H."/>
        </authorList>
    </citation>
    <scope>NUCLEOTIDE SEQUENCE</scope>
    <source>
        <strain evidence="11">CHS0354</strain>
    </source>
</reference>
<evidence type="ECO:0000256" key="2">
    <source>
        <dbReference type="ARBA" id="ARBA00022468"/>
    </source>
</evidence>
<reference evidence="11" key="2">
    <citation type="journal article" date="2021" name="Genome Biol. Evol.">
        <title>Developing a high-quality reference genome for a parasitic bivalve with doubly uniparental inheritance (Bivalvia: Unionida).</title>
        <authorList>
            <person name="Smith C.H."/>
        </authorList>
    </citation>
    <scope>NUCLEOTIDE SEQUENCE</scope>
    <source>
        <strain evidence="11">CHS0354</strain>
        <tissue evidence="11">Mantle</tissue>
    </source>
</reference>
<dbReference type="FunFam" id="1.10.472.80:FF:000005">
    <property type="entry name" value="TBC1 domain family member 15"/>
    <property type="match status" value="1"/>
</dbReference>